<keyword evidence="3" id="KW-1185">Reference proteome</keyword>
<dbReference type="SUPFAM" id="SSF54695">
    <property type="entry name" value="POZ domain"/>
    <property type="match status" value="1"/>
</dbReference>
<dbReference type="eggNOG" id="KOG4350">
    <property type="taxonomic scope" value="Eukaryota"/>
</dbReference>
<dbReference type="SMART" id="SM00875">
    <property type="entry name" value="BACK"/>
    <property type="match status" value="1"/>
</dbReference>
<dbReference type="Gene3D" id="3.30.710.10">
    <property type="entry name" value="Potassium Channel Kv1.1, Chain A"/>
    <property type="match status" value="1"/>
</dbReference>
<dbReference type="Pfam" id="PF07707">
    <property type="entry name" value="BACK"/>
    <property type="match status" value="1"/>
</dbReference>
<accession>B4GS86</accession>
<reference evidence="2 3" key="1">
    <citation type="journal article" date="2007" name="Nature">
        <title>Evolution of genes and genomes on the Drosophila phylogeny.</title>
        <authorList>
            <consortium name="Drosophila 12 Genomes Consortium"/>
            <person name="Clark A.G."/>
            <person name="Eisen M.B."/>
            <person name="Smith D.R."/>
            <person name="Bergman C.M."/>
            <person name="Oliver B."/>
            <person name="Markow T.A."/>
            <person name="Kaufman T.C."/>
            <person name="Kellis M."/>
            <person name="Gelbart W."/>
            <person name="Iyer V.N."/>
            <person name="Pollard D.A."/>
            <person name="Sackton T.B."/>
            <person name="Larracuente A.M."/>
            <person name="Singh N.D."/>
            <person name="Abad J.P."/>
            <person name="Abt D.N."/>
            <person name="Adryan B."/>
            <person name="Aguade M."/>
            <person name="Akashi H."/>
            <person name="Anderson W.W."/>
            <person name="Aquadro C.F."/>
            <person name="Ardell D.H."/>
            <person name="Arguello R."/>
            <person name="Artieri C.G."/>
            <person name="Barbash D.A."/>
            <person name="Barker D."/>
            <person name="Barsanti P."/>
            <person name="Batterham P."/>
            <person name="Batzoglou S."/>
            <person name="Begun D."/>
            <person name="Bhutkar A."/>
            <person name="Blanco E."/>
            <person name="Bosak S.A."/>
            <person name="Bradley R.K."/>
            <person name="Brand A.D."/>
            <person name="Brent M.R."/>
            <person name="Brooks A.N."/>
            <person name="Brown R.H."/>
            <person name="Butlin R.K."/>
            <person name="Caggese C."/>
            <person name="Calvi B.R."/>
            <person name="Bernardo de Carvalho A."/>
            <person name="Caspi A."/>
            <person name="Castrezana S."/>
            <person name="Celniker S.E."/>
            <person name="Chang J.L."/>
            <person name="Chapple C."/>
            <person name="Chatterji S."/>
            <person name="Chinwalla A."/>
            <person name="Civetta A."/>
            <person name="Clifton S.W."/>
            <person name="Comeron J.M."/>
            <person name="Costello J.C."/>
            <person name="Coyne J.A."/>
            <person name="Daub J."/>
            <person name="David R.G."/>
            <person name="Delcher A.L."/>
            <person name="Delehaunty K."/>
            <person name="Do C.B."/>
            <person name="Ebling H."/>
            <person name="Edwards K."/>
            <person name="Eickbush T."/>
            <person name="Evans J.D."/>
            <person name="Filipski A."/>
            <person name="Findeiss S."/>
            <person name="Freyhult E."/>
            <person name="Fulton L."/>
            <person name="Fulton R."/>
            <person name="Garcia A.C."/>
            <person name="Gardiner A."/>
            <person name="Garfield D.A."/>
            <person name="Garvin B.E."/>
            <person name="Gibson G."/>
            <person name="Gilbert D."/>
            <person name="Gnerre S."/>
            <person name="Godfrey J."/>
            <person name="Good R."/>
            <person name="Gotea V."/>
            <person name="Gravely B."/>
            <person name="Greenberg A.J."/>
            <person name="Griffiths-Jones S."/>
            <person name="Gross S."/>
            <person name="Guigo R."/>
            <person name="Gustafson E.A."/>
            <person name="Haerty W."/>
            <person name="Hahn M.W."/>
            <person name="Halligan D.L."/>
            <person name="Halpern A.L."/>
            <person name="Halter G.M."/>
            <person name="Han M.V."/>
            <person name="Heger A."/>
            <person name="Hillier L."/>
            <person name="Hinrichs A.S."/>
            <person name="Holmes I."/>
            <person name="Hoskins R.A."/>
            <person name="Hubisz M.J."/>
            <person name="Hultmark D."/>
            <person name="Huntley M.A."/>
            <person name="Jaffe D.B."/>
            <person name="Jagadeeshan S."/>
            <person name="Jeck W.R."/>
            <person name="Johnson J."/>
            <person name="Jones C.D."/>
            <person name="Jordan W.C."/>
            <person name="Karpen G.H."/>
            <person name="Kataoka E."/>
            <person name="Keightley P.D."/>
            <person name="Kheradpour P."/>
            <person name="Kirkness E.F."/>
            <person name="Koerich L.B."/>
            <person name="Kristiansen K."/>
            <person name="Kudrna D."/>
            <person name="Kulathinal R.J."/>
            <person name="Kumar S."/>
            <person name="Kwok R."/>
            <person name="Lander E."/>
            <person name="Langley C.H."/>
            <person name="Lapoint R."/>
            <person name="Lazzaro B.P."/>
            <person name="Lee S.J."/>
            <person name="Levesque L."/>
            <person name="Li R."/>
            <person name="Lin C.F."/>
            <person name="Lin M.F."/>
            <person name="Lindblad-Toh K."/>
            <person name="Llopart A."/>
            <person name="Long M."/>
            <person name="Low L."/>
            <person name="Lozovsky E."/>
            <person name="Lu J."/>
            <person name="Luo M."/>
            <person name="Machado C.A."/>
            <person name="Makalowski W."/>
            <person name="Marzo M."/>
            <person name="Matsuda M."/>
            <person name="Matzkin L."/>
            <person name="McAllister B."/>
            <person name="McBride C.S."/>
            <person name="McKernan B."/>
            <person name="McKernan K."/>
            <person name="Mendez-Lago M."/>
            <person name="Minx P."/>
            <person name="Mollenhauer M.U."/>
            <person name="Montooth K."/>
            <person name="Mount S.M."/>
            <person name="Mu X."/>
            <person name="Myers E."/>
            <person name="Negre B."/>
            <person name="Newfeld S."/>
            <person name="Nielsen R."/>
            <person name="Noor M.A."/>
            <person name="O'Grady P."/>
            <person name="Pachter L."/>
            <person name="Papaceit M."/>
            <person name="Parisi M.J."/>
            <person name="Parisi M."/>
            <person name="Parts L."/>
            <person name="Pedersen J.S."/>
            <person name="Pesole G."/>
            <person name="Phillippy A.M."/>
            <person name="Ponting C.P."/>
            <person name="Pop M."/>
            <person name="Porcelli D."/>
            <person name="Powell J.R."/>
            <person name="Prohaska S."/>
            <person name="Pruitt K."/>
            <person name="Puig M."/>
            <person name="Quesneville H."/>
            <person name="Ram K.R."/>
            <person name="Rand D."/>
            <person name="Rasmussen M.D."/>
            <person name="Reed L.K."/>
            <person name="Reenan R."/>
            <person name="Reily A."/>
            <person name="Remington K.A."/>
            <person name="Rieger T.T."/>
            <person name="Ritchie M.G."/>
            <person name="Robin C."/>
            <person name="Rogers Y.H."/>
            <person name="Rohde C."/>
            <person name="Rozas J."/>
            <person name="Rubenfield M.J."/>
            <person name="Ruiz A."/>
            <person name="Russo S."/>
            <person name="Salzberg S.L."/>
            <person name="Sanchez-Gracia A."/>
            <person name="Saranga D.J."/>
            <person name="Sato H."/>
            <person name="Schaeffer S.W."/>
            <person name="Schatz M.C."/>
            <person name="Schlenke T."/>
            <person name="Schwartz R."/>
            <person name="Segarra C."/>
            <person name="Singh R.S."/>
            <person name="Sirot L."/>
            <person name="Sirota M."/>
            <person name="Sisneros N.B."/>
            <person name="Smith C.D."/>
            <person name="Smith T.F."/>
            <person name="Spieth J."/>
            <person name="Stage D.E."/>
            <person name="Stark A."/>
            <person name="Stephan W."/>
            <person name="Strausberg R.L."/>
            <person name="Strempel S."/>
            <person name="Sturgill D."/>
            <person name="Sutton G."/>
            <person name="Sutton G.G."/>
            <person name="Tao W."/>
            <person name="Teichmann S."/>
            <person name="Tobari Y.N."/>
            <person name="Tomimura Y."/>
            <person name="Tsolas J.M."/>
            <person name="Valente V.L."/>
            <person name="Venter E."/>
            <person name="Venter J.C."/>
            <person name="Vicario S."/>
            <person name="Vieira F.G."/>
            <person name="Vilella A.J."/>
            <person name="Villasante A."/>
            <person name="Walenz B."/>
            <person name="Wang J."/>
            <person name="Wasserman M."/>
            <person name="Watts T."/>
            <person name="Wilson D."/>
            <person name="Wilson R.K."/>
            <person name="Wing R.A."/>
            <person name="Wolfner M.F."/>
            <person name="Wong A."/>
            <person name="Wong G.K."/>
            <person name="Wu C.I."/>
            <person name="Wu G."/>
            <person name="Yamamoto D."/>
            <person name="Yang H.P."/>
            <person name="Yang S.P."/>
            <person name="Yorke J.A."/>
            <person name="Yoshida K."/>
            <person name="Zdobnov E."/>
            <person name="Zhang P."/>
            <person name="Zhang Y."/>
            <person name="Zimin A.V."/>
            <person name="Baldwin J."/>
            <person name="Abdouelleil A."/>
            <person name="Abdulkadir J."/>
            <person name="Abebe A."/>
            <person name="Abera B."/>
            <person name="Abreu J."/>
            <person name="Acer S.C."/>
            <person name="Aftuck L."/>
            <person name="Alexander A."/>
            <person name="An P."/>
            <person name="Anderson E."/>
            <person name="Anderson S."/>
            <person name="Arachi H."/>
            <person name="Azer M."/>
            <person name="Bachantsang P."/>
            <person name="Barry A."/>
            <person name="Bayul T."/>
            <person name="Berlin A."/>
            <person name="Bessette D."/>
            <person name="Bloom T."/>
            <person name="Blye J."/>
            <person name="Boguslavskiy L."/>
            <person name="Bonnet C."/>
            <person name="Boukhgalter B."/>
            <person name="Bourzgui I."/>
            <person name="Brown A."/>
            <person name="Cahill P."/>
            <person name="Channer S."/>
            <person name="Cheshatsang Y."/>
            <person name="Chuda L."/>
            <person name="Citroen M."/>
            <person name="Collymore A."/>
            <person name="Cooke P."/>
            <person name="Costello M."/>
            <person name="D'Aco K."/>
            <person name="Daza R."/>
            <person name="De Haan G."/>
            <person name="DeGray S."/>
            <person name="DeMaso C."/>
            <person name="Dhargay N."/>
            <person name="Dooley K."/>
            <person name="Dooley E."/>
            <person name="Doricent M."/>
            <person name="Dorje P."/>
            <person name="Dorjee K."/>
            <person name="Dupes A."/>
            <person name="Elong R."/>
            <person name="Falk J."/>
            <person name="Farina A."/>
            <person name="Faro S."/>
            <person name="Ferguson D."/>
            <person name="Fisher S."/>
            <person name="Foley C.D."/>
            <person name="Franke A."/>
            <person name="Friedrich D."/>
            <person name="Gadbois L."/>
            <person name="Gearin G."/>
            <person name="Gearin C.R."/>
            <person name="Giannoukos G."/>
            <person name="Goode T."/>
            <person name="Graham J."/>
            <person name="Grandbois E."/>
            <person name="Grewal S."/>
            <person name="Gyaltsen K."/>
            <person name="Hafez N."/>
            <person name="Hagos B."/>
            <person name="Hall J."/>
            <person name="Henson C."/>
            <person name="Hollinger A."/>
            <person name="Honan T."/>
            <person name="Huard M.D."/>
            <person name="Hughes L."/>
            <person name="Hurhula B."/>
            <person name="Husby M.E."/>
            <person name="Kamat A."/>
            <person name="Kanga B."/>
            <person name="Kashin S."/>
            <person name="Khazanovich D."/>
            <person name="Kisner P."/>
            <person name="Lance K."/>
            <person name="Lara M."/>
            <person name="Lee W."/>
            <person name="Lennon N."/>
            <person name="Letendre F."/>
            <person name="LeVine R."/>
            <person name="Lipovsky A."/>
            <person name="Liu X."/>
            <person name="Liu J."/>
            <person name="Liu S."/>
            <person name="Lokyitsang T."/>
            <person name="Lokyitsang Y."/>
            <person name="Lubonja R."/>
            <person name="Lui A."/>
            <person name="MacDonald P."/>
            <person name="Magnisalis V."/>
            <person name="Maru K."/>
            <person name="Matthews C."/>
            <person name="McCusker W."/>
            <person name="McDonough S."/>
            <person name="Mehta T."/>
            <person name="Meldrim J."/>
            <person name="Meneus L."/>
            <person name="Mihai O."/>
            <person name="Mihalev A."/>
            <person name="Mihova T."/>
            <person name="Mittelman R."/>
            <person name="Mlenga V."/>
            <person name="Montmayeur A."/>
            <person name="Mulrain L."/>
            <person name="Navidi A."/>
            <person name="Naylor J."/>
            <person name="Negash T."/>
            <person name="Nguyen T."/>
            <person name="Nguyen N."/>
            <person name="Nicol R."/>
            <person name="Norbu C."/>
            <person name="Norbu N."/>
            <person name="Novod N."/>
            <person name="O'Neill B."/>
            <person name="Osman S."/>
            <person name="Markiewicz E."/>
            <person name="Oyono O.L."/>
            <person name="Patti C."/>
            <person name="Phunkhang P."/>
            <person name="Pierre F."/>
            <person name="Priest M."/>
            <person name="Raghuraman S."/>
            <person name="Rege F."/>
            <person name="Reyes R."/>
            <person name="Rise C."/>
            <person name="Rogov P."/>
            <person name="Ross K."/>
            <person name="Ryan E."/>
            <person name="Settipalli S."/>
            <person name="Shea T."/>
            <person name="Sherpa N."/>
            <person name="Shi L."/>
            <person name="Shih D."/>
            <person name="Sparrow T."/>
            <person name="Spaulding J."/>
            <person name="Stalker J."/>
            <person name="Stange-Thomann N."/>
            <person name="Stavropoulos S."/>
            <person name="Stone C."/>
            <person name="Strader C."/>
            <person name="Tesfaye S."/>
            <person name="Thomson T."/>
            <person name="Thoulutsang Y."/>
            <person name="Thoulutsang D."/>
            <person name="Topham K."/>
            <person name="Topping I."/>
            <person name="Tsamla T."/>
            <person name="Vassiliev H."/>
            <person name="Vo A."/>
            <person name="Wangchuk T."/>
            <person name="Wangdi T."/>
            <person name="Weiand M."/>
            <person name="Wilkinson J."/>
            <person name="Wilson A."/>
            <person name="Yadav S."/>
            <person name="Young G."/>
            <person name="Yu Q."/>
            <person name="Zembek L."/>
            <person name="Zhong D."/>
            <person name="Zimmer A."/>
            <person name="Zwirko Z."/>
            <person name="Jaffe D.B."/>
            <person name="Alvarez P."/>
            <person name="Brockman W."/>
            <person name="Butler J."/>
            <person name="Chin C."/>
            <person name="Gnerre S."/>
            <person name="Grabherr M."/>
            <person name="Kleber M."/>
            <person name="Mauceli E."/>
            <person name="MacCallum I."/>
        </authorList>
    </citation>
    <scope>NUCLEOTIDE SEQUENCE [LARGE SCALE GENOMIC DNA]</scope>
    <source>
        <strain evidence="3">MSH-3 / Tucson 14011-0111.49</strain>
    </source>
</reference>
<dbReference type="PANTHER" id="PTHR46306:SF1">
    <property type="entry name" value="BTB_POZ DOMAIN-CONTAINING PROTEIN 9"/>
    <property type="match status" value="1"/>
</dbReference>
<dbReference type="PANTHER" id="PTHR46306">
    <property type="entry name" value="BTB/POZ DOMAIN-CONTAINING PROTEIN 9"/>
    <property type="match status" value="1"/>
</dbReference>
<dbReference type="InterPro" id="IPR052407">
    <property type="entry name" value="BTB_POZ_domain_cont_9"/>
</dbReference>
<dbReference type="GO" id="GO:0048512">
    <property type="term" value="P:circadian behavior"/>
    <property type="evidence" value="ECO:0007669"/>
    <property type="project" value="TreeGrafter"/>
</dbReference>
<dbReference type="GO" id="GO:0008344">
    <property type="term" value="P:adult locomotory behavior"/>
    <property type="evidence" value="ECO:0007669"/>
    <property type="project" value="TreeGrafter"/>
</dbReference>
<dbReference type="InterPro" id="IPR011705">
    <property type="entry name" value="BACK"/>
</dbReference>
<dbReference type="OMA" id="DLAENCF"/>
<dbReference type="AlphaFoldDB" id="B4GS86"/>
<dbReference type="Gene3D" id="1.25.40.420">
    <property type="match status" value="1"/>
</dbReference>
<dbReference type="Pfam" id="PF00651">
    <property type="entry name" value="BTB"/>
    <property type="match status" value="1"/>
</dbReference>
<dbReference type="InterPro" id="IPR000210">
    <property type="entry name" value="BTB/POZ_dom"/>
</dbReference>
<dbReference type="Proteomes" id="UP000008744">
    <property type="component" value="Unassembled WGS sequence"/>
</dbReference>
<evidence type="ECO:0000313" key="3">
    <source>
        <dbReference type="Proteomes" id="UP000008744"/>
    </source>
</evidence>
<dbReference type="OrthoDB" id="6418787at2759"/>
<name>B4GS86_DROPE</name>
<sequence>MNSNAKKQLTDVNVLGDRFLWDMGRLCMNELYSDVWFLVEDQRIPAHRLILAARSDYFRGLLYGSMCESTETEIRLLEVPLEAFKVILGYLYSGTLPVSTLDLDSIFKVLGVANLYCLLEVESVLADHLKQNVAVDNVCRILETARLYGFSDLAENCFKFMDREASKLVKHDSFQMLSKELLEEVLPRDTFYVLEDELFQFVWEWSRQNPDVDIKSLVPCVRLPLLSAKQLTNAVGLSGLVEPGKAFDTNLAENVPYRYVFVEPGSSVRPERILRSNVWDFGKMFRVNQIKCMLKPPICCHVDVSCDKTHWERVGTNITAIINFTARPVYYIRFIGSGSGRPIWKCVKMLTAGNSGDP</sequence>
<dbReference type="HOGENOM" id="CLU_004253_0_0_1"/>
<organism evidence="3">
    <name type="scientific">Drosophila persimilis</name>
    <name type="common">Fruit fly</name>
    <dbReference type="NCBI Taxonomy" id="7234"/>
    <lineage>
        <taxon>Eukaryota</taxon>
        <taxon>Metazoa</taxon>
        <taxon>Ecdysozoa</taxon>
        <taxon>Arthropoda</taxon>
        <taxon>Hexapoda</taxon>
        <taxon>Insecta</taxon>
        <taxon>Pterygota</taxon>
        <taxon>Neoptera</taxon>
        <taxon>Endopterygota</taxon>
        <taxon>Diptera</taxon>
        <taxon>Brachycera</taxon>
        <taxon>Muscomorpha</taxon>
        <taxon>Ephydroidea</taxon>
        <taxon>Drosophilidae</taxon>
        <taxon>Drosophila</taxon>
        <taxon>Sophophora</taxon>
    </lineage>
</organism>
<evidence type="ECO:0000313" key="2">
    <source>
        <dbReference type="EMBL" id="EDW25633.1"/>
    </source>
</evidence>
<dbReference type="GO" id="GO:0050804">
    <property type="term" value="P:modulation of chemical synaptic transmission"/>
    <property type="evidence" value="ECO:0007669"/>
    <property type="project" value="TreeGrafter"/>
</dbReference>
<proteinExistence type="predicted"/>
<dbReference type="KEGG" id="dpe:6596264"/>
<gene>
    <name evidence="2" type="primary">Dper\GL26310</name>
    <name evidence="2" type="ORF">Dper_GL26310</name>
</gene>
<dbReference type="EMBL" id="CH479189">
    <property type="protein sequence ID" value="EDW25633.1"/>
    <property type="molecule type" value="Genomic_DNA"/>
</dbReference>
<feature type="domain" description="BTB" evidence="1">
    <location>
        <begin position="33"/>
        <end position="100"/>
    </location>
</feature>
<dbReference type="PROSITE" id="PS50097">
    <property type="entry name" value="BTB"/>
    <property type="match status" value="1"/>
</dbReference>
<dbReference type="SMART" id="SM00225">
    <property type="entry name" value="BTB"/>
    <property type="match status" value="1"/>
</dbReference>
<dbReference type="InterPro" id="IPR011333">
    <property type="entry name" value="SKP1/BTB/POZ_sf"/>
</dbReference>
<dbReference type="SMR" id="B4GS86"/>
<dbReference type="GO" id="GO:0005737">
    <property type="term" value="C:cytoplasm"/>
    <property type="evidence" value="ECO:0007669"/>
    <property type="project" value="TreeGrafter"/>
</dbReference>
<evidence type="ECO:0000259" key="1">
    <source>
        <dbReference type="PROSITE" id="PS50097"/>
    </source>
</evidence>
<protein>
    <submittedName>
        <fullName evidence="2">GL26310</fullName>
    </submittedName>
</protein>
<dbReference type="PhylomeDB" id="B4GS86"/>